<feature type="compositionally biased region" description="Polar residues" evidence="5">
    <location>
        <begin position="186"/>
        <end position="207"/>
    </location>
</feature>
<comment type="subunit">
    <text evidence="1">Self-associates forming complexes of several hundred monomers.</text>
</comment>
<evidence type="ECO:0000256" key="1">
    <source>
        <dbReference type="ARBA" id="ARBA00011764"/>
    </source>
</evidence>
<accession>A0A5N5SQG8</accession>
<evidence type="ECO:0000256" key="5">
    <source>
        <dbReference type="SAM" id="MobiDB-lite"/>
    </source>
</evidence>
<evidence type="ECO:0000256" key="4">
    <source>
        <dbReference type="SAM" id="Coils"/>
    </source>
</evidence>
<dbReference type="InterPro" id="IPR028002">
    <property type="entry name" value="Myb_DNA-bind_5"/>
</dbReference>
<proteinExistence type="predicted"/>
<evidence type="ECO:0000313" key="8">
    <source>
        <dbReference type="Proteomes" id="UP000326759"/>
    </source>
</evidence>
<keyword evidence="4" id="KW-0175">Coiled coil</keyword>
<keyword evidence="8" id="KW-1185">Reference proteome</keyword>
<feature type="region of interest" description="Disordered" evidence="5">
    <location>
        <begin position="178"/>
        <end position="224"/>
    </location>
</feature>
<evidence type="ECO:0000259" key="6">
    <source>
        <dbReference type="Pfam" id="PF13873"/>
    </source>
</evidence>
<gene>
    <name evidence="7" type="ORF">Anas_11447</name>
</gene>
<evidence type="ECO:0000313" key="7">
    <source>
        <dbReference type="EMBL" id="KAB7496152.1"/>
    </source>
</evidence>
<sequence>MEDISYKTRTQGAVGSERMTLLCIIAHYWDELERYENEGGTQRQKWDLWETIANEFNGHPNVSVIRTPLQVKTLFKNMKTKARKYKQKLEESRALGIIVETDPISETVLKLNKYQSREALDTILQPLKSLYYFSRESFRSMNMSTLKEDEDDFNFTLSSSLAADMQNMADDEVVKLEDKPPEENENSPTTSVNETSSPRLHSSITSRAENESHHNISSTSSASVEESVSQAVTFGDISVTAITGVDKKDKKDSQYKYNSTLKLGSSNLESPLLNIDSNKKFKSNFQQLNNPLKRLFSSLENETHKPTTSSNENLHSPLLSQHCSMSKQCCCPDYHSEMVSMLLKEHEMKMNLLTEEILCQRAERSLYEEERRIREQNFLFKQEERQDSIAEHQARMKVIELECEALEARIKSHNKNNRWFLNGSKEI</sequence>
<reference evidence="7 8" key="1">
    <citation type="journal article" date="2019" name="PLoS Biol.">
        <title>Sex chromosomes control vertical transmission of feminizing Wolbachia symbionts in an isopod.</title>
        <authorList>
            <person name="Becking T."/>
            <person name="Chebbi M.A."/>
            <person name="Giraud I."/>
            <person name="Moumen B."/>
            <person name="Laverre T."/>
            <person name="Caubet Y."/>
            <person name="Peccoud J."/>
            <person name="Gilbert C."/>
            <person name="Cordaux R."/>
        </authorList>
    </citation>
    <scope>NUCLEOTIDE SEQUENCE [LARGE SCALE GENOMIC DNA]</scope>
    <source>
        <strain evidence="7">ANa2</strain>
        <tissue evidence="7">Whole body excluding digestive tract and cuticle</tissue>
    </source>
</reference>
<dbReference type="OrthoDB" id="3066195at2759"/>
<evidence type="ECO:0000256" key="3">
    <source>
        <dbReference type="ARBA" id="ARBA00025466"/>
    </source>
</evidence>
<feature type="domain" description="Myb/SANT-like DNA-binding" evidence="6">
    <location>
        <begin position="16"/>
        <end position="85"/>
    </location>
</feature>
<dbReference type="Proteomes" id="UP000326759">
    <property type="component" value="Unassembled WGS sequence"/>
</dbReference>
<comment type="caution">
    <text evidence="7">The sequence shown here is derived from an EMBL/GenBank/DDBJ whole genome shotgun (WGS) entry which is preliminary data.</text>
</comment>
<feature type="coiled-coil region" evidence="4">
    <location>
        <begin position="389"/>
        <end position="416"/>
    </location>
</feature>
<evidence type="ECO:0000256" key="2">
    <source>
        <dbReference type="ARBA" id="ARBA00016807"/>
    </source>
</evidence>
<dbReference type="AlphaFoldDB" id="A0A5N5SQG8"/>
<dbReference type="Pfam" id="PF13873">
    <property type="entry name" value="Myb_DNA-bind_5"/>
    <property type="match status" value="1"/>
</dbReference>
<protein>
    <recommendedName>
        <fullName evidence="2">Regulatory protein zeste</fullName>
    </recommendedName>
</protein>
<organism evidence="7 8">
    <name type="scientific">Armadillidium nasatum</name>
    <dbReference type="NCBI Taxonomy" id="96803"/>
    <lineage>
        <taxon>Eukaryota</taxon>
        <taxon>Metazoa</taxon>
        <taxon>Ecdysozoa</taxon>
        <taxon>Arthropoda</taxon>
        <taxon>Crustacea</taxon>
        <taxon>Multicrustacea</taxon>
        <taxon>Malacostraca</taxon>
        <taxon>Eumalacostraca</taxon>
        <taxon>Peracarida</taxon>
        <taxon>Isopoda</taxon>
        <taxon>Oniscidea</taxon>
        <taxon>Crinocheta</taxon>
        <taxon>Armadillidiidae</taxon>
        <taxon>Armadillidium</taxon>
    </lineage>
</organism>
<name>A0A5N5SQG8_9CRUS</name>
<comment type="function">
    <text evidence="3">Involved in transvection phenomena (= synapsis-dependent gene expression), where the synaptic pairing of chromosomes carrying genes with which zeste interacts influences the expression of these genes. Zeste binds to DNA and stimulates transcription from a nearby promoter.</text>
</comment>
<feature type="compositionally biased region" description="Low complexity" evidence="5">
    <location>
        <begin position="215"/>
        <end position="224"/>
    </location>
</feature>
<dbReference type="EMBL" id="SEYY01021699">
    <property type="protein sequence ID" value="KAB7496152.1"/>
    <property type="molecule type" value="Genomic_DNA"/>
</dbReference>